<keyword evidence="2" id="KW-1185">Reference proteome</keyword>
<reference evidence="1" key="1">
    <citation type="journal article" date="2020" name="Stud. Mycol.">
        <title>101 Dothideomycetes genomes: a test case for predicting lifestyles and emergence of pathogens.</title>
        <authorList>
            <person name="Haridas S."/>
            <person name="Albert R."/>
            <person name="Binder M."/>
            <person name="Bloem J."/>
            <person name="Labutti K."/>
            <person name="Salamov A."/>
            <person name="Andreopoulos B."/>
            <person name="Baker S."/>
            <person name="Barry K."/>
            <person name="Bills G."/>
            <person name="Bluhm B."/>
            <person name="Cannon C."/>
            <person name="Castanera R."/>
            <person name="Culley D."/>
            <person name="Daum C."/>
            <person name="Ezra D."/>
            <person name="Gonzalez J."/>
            <person name="Henrissat B."/>
            <person name="Kuo A."/>
            <person name="Liang C."/>
            <person name="Lipzen A."/>
            <person name="Lutzoni F."/>
            <person name="Magnuson J."/>
            <person name="Mondo S."/>
            <person name="Nolan M."/>
            <person name="Ohm R."/>
            <person name="Pangilinan J."/>
            <person name="Park H.-J."/>
            <person name="Ramirez L."/>
            <person name="Alfaro M."/>
            <person name="Sun H."/>
            <person name="Tritt A."/>
            <person name="Yoshinaga Y."/>
            <person name="Zwiers L.-H."/>
            <person name="Turgeon B."/>
            <person name="Goodwin S."/>
            <person name="Spatafora J."/>
            <person name="Crous P."/>
            <person name="Grigoriev I."/>
        </authorList>
    </citation>
    <scope>NUCLEOTIDE SEQUENCE</scope>
    <source>
        <strain evidence="1">ATCC 200398</strain>
    </source>
</reference>
<comment type="caution">
    <text evidence="1">The sequence shown here is derived from an EMBL/GenBank/DDBJ whole genome shotgun (WGS) entry which is preliminary data.</text>
</comment>
<accession>A0ACB6QH92</accession>
<proteinExistence type="predicted"/>
<dbReference type="EMBL" id="MU003525">
    <property type="protein sequence ID" value="KAF2466353.1"/>
    <property type="molecule type" value="Genomic_DNA"/>
</dbReference>
<evidence type="ECO:0000313" key="2">
    <source>
        <dbReference type="Proteomes" id="UP000799755"/>
    </source>
</evidence>
<gene>
    <name evidence="1" type="ORF">BDR25DRAFT_377487</name>
</gene>
<name>A0ACB6QH92_9PLEO</name>
<protein>
    <submittedName>
        <fullName evidence="1">MFS general substrate transporter</fullName>
    </submittedName>
</protein>
<dbReference type="Proteomes" id="UP000799755">
    <property type="component" value="Unassembled WGS sequence"/>
</dbReference>
<organism evidence="1 2">
    <name type="scientific">Lindgomyces ingoldianus</name>
    <dbReference type="NCBI Taxonomy" id="673940"/>
    <lineage>
        <taxon>Eukaryota</taxon>
        <taxon>Fungi</taxon>
        <taxon>Dikarya</taxon>
        <taxon>Ascomycota</taxon>
        <taxon>Pezizomycotina</taxon>
        <taxon>Dothideomycetes</taxon>
        <taxon>Pleosporomycetidae</taxon>
        <taxon>Pleosporales</taxon>
        <taxon>Lindgomycetaceae</taxon>
        <taxon>Lindgomyces</taxon>
    </lineage>
</organism>
<sequence>MNADNVRRFTGGPKRSFEVRRRNEPEDDFEQQSSTRIGYQPFQRTPVADYPHSITSNASADSGSTPTPSTPSLRTFAPPAYFLPKKRWYFITTLRILLLSLTYFLAQVDKFLISYYSKPITASLHLAPSQYAQILSYWTGVVYIPASILIAWFADYQTCRVKLLAFLAGFWSLCVVCQGLAQNHRHMLLARMGMGIGQAGSEALSVSLISDLAAWPEVFLGESVLYVAIYLGDAVAGRIALAFETTGIPKWDSAMKCTGMIGIVLASLIMAGVAEPVRQTGLVEVLEMSEEAKDLKRERKSRGFKGSCKRIWIEMSSICRYMIKLQSLWILVLSSAIRHSAANVVGYYMPGYINNIYPSQPSLRETYGLILGATSSLSVLLGGLIACLLWRYTKTWKYHSLPLWIAAVGGLICSVCLICAVFSHTSRSEPTALRVLYSTLTFAIFASETWLGCLSTIITGLLPPDYKTFGFAVCGAMQWMIYSPAPEIIRFSLTNVDPESPRYTRIIQVCLGTIPPVCYFWAGVGFIFAGWGLRRDLEDRDTSSRKSDTRRQLYFVGVFIFFATVVLVLVVLDVRLG</sequence>
<evidence type="ECO:0000313" key="1">
    <source>
        <dbReference type="EMBL" id="KAF2466353.1"/>
    </source>
</evidence>